<dbReference type="EMBL" id="CP115174">
    <property type="protein sequence ID" value="WBO20947.1"/>
    <property type="molecule type" value="Genomic_DNA"/>
</dbReference>
<dbReference type="InterPro" id="IPR007410">
    <property type="entry name" value="LpqE-like"/>
</dbReference>
<dbReference type="Gene3D" id="2.60.40.1890">
    <property type="entry name" value="PCu(A)C copper chaperone"/>
    <property type="match status" value="1"/>
</dbReference>
<organism evidence="1 2">
    <name type="scientific">Sphingomonas abietis</name>
    <dbReference type="NCBI Taxonomy" id="3012344"/>
    <lineage>
        <taxon>Bacteria</taxon>
        <taxon>Pseudomonadati</taxon>
        <taxon>Pseudomonadota</taxon>
        <taxon>Alphaproteobacteria</taxon>
        <taxon>Sphingomonadales</taxon>
        <taxon>Sphingomonadaceae</taxon>
        <taxon>Sphingomonas</taxon>
    </lineage>
</organism>
<accession>A0ABY7NK21</accession>
<sequence>MRFAHVAPVMLLVLAACHHEATLSADHGWVRLPAVPGHPGAAYLVIHGGPVPARLLAVESKAAGASELHESMATGRGGATGMARLDGVDVPAHGELRFAPGGRHVMLFGLSPAWKAKGRMPLSLRFATGQSLTVDAMVVGAGDAAPY</sequence>
<evidence type="ECO:0000313" key="2">
    <source>
        <dbReference type="Proteomes" id="UP001210865"/>
    </source>
</evidence>
<gene>
    <name evidence="1" type="ORF">PBT88_12090</name>
</gene>
<dbReference type="SUPFAM" id="SSF110087">
    <property type="entry name" value="DR1885-like metal-binding protein"/>
    <property type="match status" value="1"/>
</dbReference>
<dbReference type="PANTHER" id="PTHR36302:SF1">
    <property type="entry name" value="COPPER CHAPERONE PCU(A)C"/>
    <property type="match status" value="1"/>
</dbReference>
<evidence type="ECO:0000313" key="1">
    <source>
        <dbReference type="EMBL" id="WBO20947.1"/>
    </source>
</evidence>
<dbReference type="PROSITE" id="PS51257">
    <property type="entry name" value="PROKAR_LIPOPROTEIN"/>
    <property type="match status" value="1"/>
</dbReference>
<keyword evidence="2" id="KW-1185">Reference proteome</keyword>
<name>A0ABY7NK21_9SPHN</name>
<dbReference type="RefSeq" id="WP_270075597.1">
    <property type="nucleotide sequence ID" value="NZ_CP115174.1"/>
</dbReference>
<dbReference type="Pfam" id="PF04314">
    <property type="entry name" value="PCuAC"/>
    <property type="match status" value="1"/>
</dbReference>
<dbReference type="InterPro" id="IPR058248">
    <property type="entry name" value="Lxx211020-like"/>
</dbReference>
<proteinExistence type="predicted"/>
<dbReference type="InterPro" id="IPR036182">
    <property type="entry name" value="PCuAC_sf"/>
</dbReference>
<protein>
    <submittedName>
        <fullName evidence="1">Copper chaperone PCu(A)C</fullName>
    </submittedName>
</protein>
<dbReference type="PANTHER" id="PTHR36302">
    <property type="entry name" value="BLR7088 PROTEIN"/>
    <property type="match status" value="1"/>
</dbReference>
<dbReference type="Proteomes" id="UP001210865">
    <property type="component" value="Chromosome"/>
</dbReference>
<reference evidence="1 2" key="1">
    <citation type="submission" date="2022-12" db="EMBL/GenBank/DDBJ databases">
        <title>Sphingomonas abieness sp. nov., an endophytic bacterium isolated from Abies koreana.</title>
        <authorList>
            <person name="Jiang L."/>
            <person name="Lee J."/>
        </authorList>
    </citation>
    <scope>NUCLEOTIDE SEQUENCE [LARGE SCALE GENOMIC DNA]</scope>
    <source>
        <strain evidence="2">PAMB 00755</strain>
    </source>
</reference>